<name>A0A392SJ92_9FABA</name>
<feature type="non-terminal residue" evidence="1">
    <location>
        <position position="83"/>
    </location>
</feature>
<feature type="non-terminal residue" evidence="1">
    <location>
        <position position="1"/>
    </location>
</feature>
<proteinExistence type="predicted"/>
<evidence type="ECO:0000313" key="2">
    <source>
        <dbReference type="Proteomes" id="UP000265520"/>
    </source>
</evidence>
<dbReference type="AlphaFoldDB" id="A0A392SJ92"/>
<keyword evidence="2" id="KW-1185">Reference proteome</keyword>
<comment type="caution">
    <text evidence="1">The sequence shown here is derived from an EMBL/GenBank/DDBJ whole genome shotgun (WGS) entry which is preliminary data.</text>
</comment>
<accession>A0A392SJ92</accession>
<protein>
    <submittedName>
        <fullName evidence="1">Uncharacterized protein</fullName>
    </submittedName>
</protein>
<sequence length="83" mass="9759">DSSSSSRNYLRFLDDEKEDHYEVIRRKGIVQERSIDFPGITSYPRMREIAEGYGWMTFNSMIGDCNLSWLEEFYANSFGRATD</sequence>
<dbReference type="EMBL" id="LXQA010393940">
    <property type="protein sequence ID" value="MCI48968.1"/>
    <property type="molecule type" value="Genomic_DNA"/>
</dbReference>
<dbReference type="Proteomes" id="UP000265520">
    <property type="component" value="Unassembled WGS sequence"/>
</dbReference>
<organism evidence="1 2">
    <name type="scientific">Trifolium medium</name>
    <dbReference type="NCBI Taxonomy" id="97028"/>
    <lineage>
        <taxon>Eukaryota</taxon>
        <taxon>Viridiplantae</taxon>
        <taxon>Streptophyta</taxon>
        <taxon>Embryophyta</taxon>
        <taxon>Tracheophyta</taxon>
        <taxon>Spermatophyta</taxon>
        <taxon>Magnoliopsida</taxon>
        <taxon>eudicotyledons</taxon>
        <taxon>Gunneridae</taxon>
        <taxon>Pentapetalae</taxon>
        <taxon>rosids</taxon>
        <taxon>fabids</taxon>
        <taxon>Fabales</taxon>
        <taxon>Fabaceae</taxon>
        <taxon>Papilionoideae</taxon>
        <taxon>50 kb inversion clade</taxon>
        <taxon>NPAAA clade</taxon>
        <taxon>Hologalegina</taxon>
        <taxon>IRL clade</taxon>
        <taxon>Trifolieae</taxon>
        <taxon>Trifolium</taxon>
    </lineage>
</organism>
<reference evidence="1 2" key="1">
    <citation type="journal article" date="2018" name="Front. Plant Sci.">
        <title>Red Clover (Trifolium pratense) and Zigzag Clover (T. medium) - A Picture of Genomic Similarities and Differences.</title>
        <authorList>
            <person name="Dluhosova J."/>
            <person name="Istvanek J."/>
            <person name="Nedelnik J."/>
            <person name="Repkova J."/>
        </authorList>
    </citation>
    <scope>NUCLEOTIDE SEQUENCE [LARGE SCALE GENOMIC DNA]</scope>
    <source>
        <strain evidence="2">cv. 10/8</strain>
        <tissue evidence="1">Leaf</tissue>
    </source>
</reference>
<evidence type="ECO:0000313" key="1">
    <source>
        <dbReference type="EMBL" id="MCI48968.1"/>
    </source>
</evidence>